<name>A0A3S0VFF5_9BACI</name>
<dbReference type="PANTHER" id="PTHR30006:SF3">
    <property type="entry name" value="THIAMINE-BINDING PERIPLASMIC PROTEIN"/>
    <property type="match status" value="1"/>
</dbReference>
<comment type="caution">
    <text evidence="6">The sequence shown here is derived from an EMBL/GenBank/DDBJ whole genome shotgun (WGS) entry which is preliminary data.</text>
</comment>
<dbReference type="PROSITE" id="PS51257">
    <property type="entry name" value="PROKAR_LIPOPROTEIN"/>
    <property type="match status" value="1"/>
</dbReference>
<keyword evidence="3 5" id="KW-0732">Signal</keyword>
<comment type="subcellular location">
    <subcellularLocation>
        <location evidence="1">Periplasm</location>
    </subcellularLocation>
</comment>
<feature type="chain" id="PRO_5039385168" evidence="5">
    <location>
        <begin position="30"/>
        <end position="362"/>
    </location>
</feature>
<keyword evidence="4" id="KW-0574">Periplasm</keyword>
<dbReference type="GO" id="GO:0030976">
    <property type="term" value="F:thiamine pyrophosphate binding"/>
    <property type="evidence" value="ECO:0007669"/>
    <property type="project" value="TreeGrafter"/>
</dbReference>
<dbReference type="Proteomes" id="UP000267430">
    <property type="component" value="Unassembled WGS sequence"/>
</dbReference>
<dbReference type="AlphaFoldDB" id="A0A3S0VFF5"/>
<evidence type="ECO:0000256" key="4">
    <source>
        <dbReference type="ARBA" id="ARBA00022764"/>
    </source>
</evidence>
<keyword evidence="7" id="KW-1185">Reference proteome</keyword>
<evidence type="ECO:0000256" key="5">
    <source>
        <dbReference type="SAM" id="SignalP"/>
    </source>
</evidence>
<proteinExistence type="predicted"/>
<evidence type="ECO:0000313" key="6">
    <source>
        <dbReference type="EMBL" id="RUQ26660.1"/>
    </source>
</evidence>
<organism evidence="6 7">
    <name type="scientific">Peribacillus cavernae</name>
    <dbReference type="NCBI Taxonomy" id="1674310"/>
    <lineage>
        <taxon>Bacteria</taxon>
        <taxon>Bacillati</taxon>
        <taxon>Bacillota</taxon>
        <taxon>Bacilli</taxon>
        <taxon>Bacillales</taxon>
        <taxon>Bacillaceae</taxon>
        <taxon>Peribacillus</taxon>
    </lineage>
</organism>
<evidence type="ECO:0000256" key="1">
    <source>
        <dbReference type="ARBA" id="ARBA00004418"/>
    </source>
</evidence>
<dbReference type="InterPro" id="IPR006059">
    <property type="entry name" value="SBP"/>
</dbReference>
<gene>
    <name evidence="6" type="ORF">ELQ35_18305</name>
</gene>
<dbReference type="PANTHER" id="PTHR30006">
    <property type="entry name" value="THIAMINE-BINDING PERIPLASMIC PROTEIN-RELATED"/>
    <property type="match status" value="1"/>
</dbReference>
<dbReference type="GO" id="GO:0030975">
    <property type="term" value="F:thiamine binding"/>
    <property type="evidence" value="ECO:0007669"/>
    <property type="project" value="TreeGrafter"/>
</dbReference>
<dbReference type="Pfam" id="PF13416">
    <property type="entry name" value="SBP_bac_8"/>
    <property type="match status" value="1"/>
</dbReference>
<dbReference type="Gene3D" id="3.40.190.10">
    <property type="entry name" value="Periplasmic binding protein-like II"/>
    <property type="match status" value="2"/>
</dbReference>
<evidence type="ECO:0000256" key="2">
    <source>
        <dbReference type="ARBA" id="ARBA00022448"/>
    </source>
</evidence>
<dbReference type="EMBL" id="RYZZ01000033">
    <property type="protein sequence ID" value="RUQ26660.1"/>
    <property type="molecule type" value="Genomic_DNA"/>
</dbReference>
<protein>
    <submittedName>
        <fullName evidence="6">ABC transporter substrate-binding protein</fullName>
    </submittedName>
</protein>
<dbReference type="OrthoDB" id="9769319at2"/>
<accession>A0A3S0VFF5</accession>
<feature type="signal peptide" evidence="5">
    <location>
        <begin position="1"/>
        <end position="29"/>
    </location>
</feature>
<evidence type="ECO:0000256" key="3">
    <source>
        <dbReference type="ARBA" id="ARBA00022729"/>
    </source>
</evidence>
<dbReference type="CDD" id="cd13589">
    <property type="entry name" value="PBP2_polyamine_RpCGA009"/>
    <property type="match status" value="1"/>
</dbReference>
<evidence type="ECO:0000313" key="7">
    <source>
        <dbReference type="Proteomes" id="UP000267430"/>
    </source>
</evidence>
<dbReference type="SUPFAM" id="SSF53850">
    <property type="entry name" value="Periplasmic binding protein-like II"/>
    <property type="match status" value="1"/>
</dbReference>
<dbReference type="GO" id="GO:0015888">
    <property type="term" value="P:thiamine transport"/>
    <property type="evidence" value="ECO:0007669"/>
    <property type="project" value="TreeGrafter"/>
</dbReference>
<reference evidence="6 7" key="1">
    <citation type="submission" date="2018-12" db="EMBL/GenBank/DDBJ databases">
        <title>Bacillus chawlae sp. nov., Bacillus glennii sp. nov., and Bacillus saganii sp. nov. Isolated from the Vehicle Assembly Building at Kennedy Space Center where the Viking Spacecraft were Assembled.</title>
        <authorList>
            <person name="Seuylemezian A."/>
            <person name="Vaishampayan P."/>
        </authorList>
    </citation>
    <scope>NUCLEOTIDE SEQUENCE [LARGE SCALE GENOMIC DNA]</scope>
    <source>
        <strain evidence="6 7">L5</strain>
    </source>
</reference>
<sequence>MKYKKGGIVVLKKWIMISISLLLSLSLVACGNKTSTDGNGSAKEDKELVVAHWGGAMTDAYKKIFDAFEEKYGVKVTVVTPNDAGKFKAMVESRAVEWDVANFDSIFALRSAKEGLLEKLDYNVINSEGVPEELVNEYSIGSEFISLAISYNTKKYPEGTHPKNWAEFWDTKGFPGPRTLWKFPPGLLESALLADGVKPEELYPLDVDRAFESLDKIKEDVKVWYTTGTQAPQLLANGEVNLAAGWSGRISTAKSQGAPEDLEFNQGIIIDDSWVVPKGAPNKDLAMKFIAFTLDPKQQAAFSSTIDYSPANAKALDLLDPEVRERLGQNEENAKQQILLNNEWWVENYDKVNERFEQWLLK</sequence>
<dbReference type="GO" id="GO:0030288">
    <property type="term" value="C:outer membrane-bounded periplasmic space"/>
    <property type="evidence" value="ECO:0007669"/>
    <property type="project" value="TreeGrafter"/>
</dbReference>
<keyword evidence="2" id="KW-0813">Transport</keyword>